<proteinExistence type="predicted"/>
<dbReference type="Proteomes" id="UP001331561">
    <property type="component" value="Unassembled WGS sequence"/>
</dbReference>
<reference evidence="2 3" key="1">
    <citation type="submission" date="2024-01" db="EMBL/GenBank/DDBJ databases">
        <title>Uliginosibacterium soil sp. nov.</title>
        <authorList>
            <person name="Lv Y."/>
        </authorList>
    </citation>
    <scope>NUCLEOTIDE SEQUENCE [LARGE SCALE GENOMIC DNA]</scope>
    <source>
        <strain evidence="2 3">H3</strain>
    </source>
</reference>
<dbReference type="InterPro" id="IPR003111">
    <property type="entry name" value="Lon_prtase_N"/>
</dbReference>
<dbReference type="PANTHER" id="PTHR46732:SF8">
    <property type="entry name" value="ATP-DEPENDENT PROTEASE LA (LON) DOMAIN PROTEIN"/>
    <property type="match status" value="1"/>
</dbReference>
<sequence>MSEAQTETAADANREVLPIFPLGNVLLPQGRMKLRIFEARYMDMIAACMQANSAFGICLIEHGNEVGEAAQPHRVGVEARVIDWDMAQQGMLGITVSGGRRFRIADYVVTPKNTVEASIDWLSEADMEVPAEYASMQSLLQLAAADKGQEVIAAPYRFDDANWVGYRFTEILPIPPLARLRLLELEDPTLRLSIIFQYLSDHKLLGR</sequence>
<name>A0ABU6JYY7_9RHOO</name>
<dbReference type="SMART" id="SM00464">
    <property type="entry name" value="LON"/>
    <property type="match status" value="1"/>
</dbReference>
<dbReference type="Pfam" id="PF02190">
    <property type="entry name" value="LON_substr_bdg"/>
    <property type="match status" value="1"/>
</dbReference>
<dbReference type="PROSITE" id="PS51787">
    <property type="entry name" value="LON_N"/>
    <property type="match status" value="1"/>
</dbReference>
<evidence type="ECO:0000313" key="2">
    <source>
        <dbReference type="EMBL" id="MEC5384713.1"/>
    </source>
</evidence>
<dbReference type="SUPFAM" id="SSF88697">
    <property type="entry name" value="PUA domain-like"/>
    <property type="match status" value="1"/>
</dbReference>
<keyword evidence="3" id="KW-1185">Reference proteome</keyword>
<gene>
    <name evidence="2" type="ORF">VVD49_03205</name>
</gene>
<feature type="domain" description="Lon N-terminal" evidence="1">
    <location>
        <begin position="14"/>
        <end position="203"/>
    </location>
</feature>
<evidence type="ECO:0000259" key="1">
    <source>
        <dbReference type="PROSITE" id="PS51787"/>
    </source>
</evidence>
<protein>
    <submittedName>
        <fullName evidence="2">LON peptidase substrate-binding domain-containing protein</fullName>
    </submittedName>
</protein>
<dbReference type="InterPro" id="IPR046336">
    <property type="entry name" value="Lon_prtase_N_sf"/>
</dbReference>
<dbReference type="PANTHER" id="PTHR46732">
    <property type="entry name" value="ATP-DEPENDENT PROTEASE LA (LON) DOMAIN PROTEIN"/>
    <property type="match status" value="1"/>
</dbReference>
<dbReference type="Gene3D" id="2.30.130.40">
    <property type="entry name" value="LON domain-like"/>
    <property type="match status" value="1"/>
</dbReference>
<dbReference type="EMBL" id="JAYXHS010000001">
    <property type="protein sequence ID" value="MEC5384713.1"/>
    <property type="molecule type" value="Genomic_DNA"/>
</dbReference>
<dbReference type="InterPro" id="IPR015947">
    <property type="entry name" value="PUA-like_sf"/>
</dbReference>
<accession>A0ABU6JYY7</accession>
<comment type="caution">
    <text evidence="2">The sequence shown here is derived from an EMBL/GenBank/DDBJ whole genome shotgun (WGS) entry which is preliminary data.</text>
</comment>
<organism evidence="2 3">
    <name type="scientific">Uliginosibacterium silvisoli</name>
    <dbReference type="NCBI Taxonomy" id="3114758"/>
    <lineage>
        <taxon>Bacteria</taxon>
        <taxon>Pseudomonadati</taxon>
        <taxon>Pseudomonadota</taxon>
        <taxon>Betaproteobacteria</taxon>
        <taxon>Rhodocyclales</taxon>
        <taxon>Zoogloeaceae</taxon>
        <taxon>Uliginosibacterium</taxon>
    </lineage>
</organism>
<evidence type="ECO:0000313" key="3">
    <source>
        <dbReference type="Proteomes" id="UP001331561"/>
    </source>
</evidence>
<dbReference type="RefSeq" id="WP_327597683.1">
    <property type="nucleotide sequence ID" value="NZ_JAYXHS010000001.1"/>
</dbReference>
<dbReference type="Gene3D" id="1.10.4060.10">
    <property type="entry name" value="BPP1347 like domain"/>
    <property type="match status" value="1"/>
</dbReference>